<gene>
    <name evidence="1" type="ORF">BJ138DRAFT_395503</name>
</gene>
<dbReference type="Proteomes" id="UP000790377">
    <property type="component" value="Unassembled WGS sequence"/>
</dbReference>
<accession>A0ACB8A657</accession>
<evidence type="ECO:0000313" key="1">
    <source>
        <dbReference type="EMBL" id="KAH7908158.1"/>
    </source>
</evidence>
<evidence type="ECO:0000313" key="2">
    <source>
        <dbReference type="Proteomes" id="UP000790377"/>
    </source>
</evidence>
<dbReference type="EMBL" id="MU267843">
    <property type="protein sequence ID" value="KAH7908158.1"/>
    <property type="molecule type" value="Genomic_DNA"/>
</dbReference>
<proteinExistence type="predicted"/>
<reference evidence="1" key="1">
    <citation type="journal article" date="2021" name="New Phytol.">
        <title>Evolutionary innovations through gain and loss of genes in the ectomycorrhizal Boletales.</title>
        <authorList>
            <person name="Wu G."/>
            <person name="Miyauchi S."/>
            <person name="Morin E."/>
            <person name="Kuo A."/>
            <person name="Drula E."/>
            <person name="Varga T."/>
            <person name="Kohler A."/>
            <person name="Feng B."/>
            <person name="Cao Y."/>
            <person name="Lipzen A."/>
            <person name="Daum C."/>
            <person name="Hundley H."/>
            <person name="Pangilinan J."/>
            <person name="Johnson J."/>
            <person name="Barry K."/>
            <person name="LaButti K."/>
            <person name="Ng V."/>
            <person name="Ahrendt S."/>
            <person name="Min B."/>
            <person name="Choi I.G."/>
            <person name="Park H."/>
            <person name="Plett J.M."/>
            <person name="Magnuson J."/>
            <person name="Spatafora J.W."/>
            <person name="Nagy L.G."/>
            <person name="Henrissat B."/>
            <person name="Grigoriev I.V."/>
            <person name="Yang Z.L."/>
            <person name="Xu J."/>
            <person name="Martin F.M."/>
        </authorList>
    </citation>
    <scope>NUCLEOTIDE SEQUENCE</scope>
    <source>
        <strain evidence="1">ATCC 28755</strain>
    </source>
</reference>
<protein>
    <submittedName>
        <fullName evidence="1">Uncharacterized protein</fullName>
    </submittedName>
</protein>
<keyword evidence="2" id="KW-1185">Reference proteome</keyword>
<comment type="caution">
    <text evidence="1">The sequence shown here is derived from an EMBL/GenBank/DDBJ whole genome shotgun (WGS) entry which is preliminary data.</text>
</comment>
<name>A0ACB8A657_9AGAM</name>
<sequence>MTDSLVAVAFNLKTQLYLEFSALALLTFDYFLTFNAEITWTWDSSRNAVHVLFLLVRYVPFVLIPTYIYYVLGNVVGNCSSWSEGLSWMIIITILAAELLLLIRTWVLWGKKRIVLIGLIVLIVACAAESAVVSVFAVESTFSNIPLPPSLAGCFESYQPATSVWTFFGLAVFELVILILTISQLFHHDRKSRIYRMMRNDIVYVLCILGMSVIGTIIIKVGYYQDPALSLQVVIHSVLASRLLFSLRAIMHQQHIMSASVSVAQSSYDVEMLPMAFVEGPGASSGAINVAS</sequence>
<organism evidence="1 2">
    <name type="scientific">Hygrophoropsis aurantiaca</name>
    <dbReference type="NCBI Taxonomy" id="72124"/>
    <lineage>
        <taxon>Eukaryota</taxon>
        <taxon>Fungi</taxon>
        <taxon>Dikarya</taxon>
        <taxon>Basidiomycota</taxon>
        <taxon>Agaricomycotina</taxon>
        <taxon>Agaricomycetes</taxon>
        <taxon>Agaricomycetidae</taxon>
        <taxon>Boletales</taxon>
        <taxon>Coniophorineae</taxon>
        <taxon>Hygrophoropsidaceae</taxon>
        <taxon>Hygrophoropsis</taxon>
    </lineage>
</organism>